<feature type="region of interest" description="Disordered" evidence="1">
    <location>
        <begin position="285"/>
        <end position="365"/>
    </location>
</feature>
<feature type="compositionally biased region" description="Basic and acidic residues" evidence="1">
    <location>
        <begin position="285"/>
        <end position="305"/>
    </location>
</feature>
<accession>A0AAD7N8B9</accession>
<name>A0AAD7N8B9_9AGAR</name>
<gene>
    <name evidence="2" type="ORF">B0H16DRAFT_858384</name>
</gene>
<evidence type="ECO:0000313" key="2">
    <source>
        <dbReference type="EMBL" id="KAJ7750289.1"/>
    </source>
</evidence>
<dbReference type="EMBL" id="JARKIB010000066">
    <property type="protein sequence ID" value="KAJ7750289.1"/>
    <property type="molecule type" value="Genomic_DNA"/>
</dbReference>
<comment type="caution">
    <text evidence="2">The sequence shown here is derived from an EMBL/GenBank/DDBJ whole genome shotgun (WGS) entry which is preliminary data.</text>
</comment>
<protein>
    <submittedName>
        <fullName evidence="2">Uncharacterized protein</fullName>
    </submittedName>
</protein>
<evidence type="ECO:0000313" key="3">
    <source>
        <dbReference type="Proteomes" id="UP001215598"/>
    </source>
</evidence>
<proteinExistence type="predicted"/>
<evidence type="ECO:0000256" key="1">
    <source>
        <dbReference type="SAM" id="MobiDB-lite"/>
    </source>
</evidence>
<dbReference type="Proteomes" id="UP001215598">
    <property type="component" value="Unassembled WGS sequence"/>
</dbReference>
<reference evidence="2" key="1">
    <citation type="submission" date="2023-03" db="EMBL/GenBank/DDBJ databases">
        <title>Massive genome expansion in bonnet fungi (Mycena s.s.) driven by repeated elements and novel gene families across ecological guilds.</title>
        <authorList>
            <consortium name="Lawrence Berkeley National Laboratory"/>
            <person name="Harder C.B."/>
            <person name="Miyauchi S."/>
            <person name="Viragh M."/>
            <person name="Kuo A."/>
            <person name="Thoen E."/>
            <person name="Andreopoulos B."/>
            <person name="Lu D."/>
            <person name="Skrede I."/>
            <person name="Drula E."/>
            <person name="Henrissat B."/>
            <person name="Morin E."/>
            <person name="Kohler A."/>
            <person name="Barry K."/>
            <person name="LaButti K."/>
            <person name="Morin E."/>
            <person name="Salamov A."/>
            <person name="Lipzen A."/>
            <person name="Mereny Z."/>
            <person name="Hegedus B."/>
            <person name="Baldrian P."/>
            <person name="Stursova M."/>
            <person name="Weitz H."/>
            <person name="Taylor A."/>
            <person name="Grigoriev I.V."/>
            <person name="Nagy L.G."/>
            <person name="Martin F."/>
            <person name="Kauserud H."/>
        </authorList>
    </citation>
    <scope>NUCLEOTIDE SEQUENCE</scope>
    <source>
        <strain evidence="2">CBHHK182m</strain>
    </source>
</reference>
<keyword evidence="3" id="KW-1185">Reference proteome</keyword>
<sequence length="386" mass="42664">MEEPIVPTPVQFATWPNAPDPSFIRLRHPRTDSSFAIFRLSPLPGIEHGGLPFFLVLESAKILANNKPGALVRTVPGKVVSTEDVEHECLQPTDICATLVAGDYWYFVKEGNGYSTAWNPLESFRQWTMPPELPSYWTLNPPKEIECLDSYLSLRAGAEVEGYVTVHDRRCLITGSRTRLQASPLIPAAKTDWYQRNAKMFPNVPGTGGAANFITLRFDLNADSFEEGDFVIVPFDKAQAPVIFFIHGGSFDAINVAHGKIVDLPARIDLHLLYVRLAINVFEGPAEKPRPREDGASDADSEMRSRGGKRRKLNPPSEDSATPEPMDHSADSSEGSNAGALTGVEEESDPTETYPILQEEEPLSAVDKVLNWRRANNATFMSSPNE</sequence>
<organism evidence="2 3">
    <name type="scientific">Mycena metata</name>
    <dbReference type="NCBI Taxonomy" id="1033252"/>
    <lineage>
        <taxon>Eukaryota</taxon>
        <taxon>Fungi</taxon>
        <taxon>Dikarya</taxon>
        <taxon>Basidiomycota</taxon>
        <taxon>Agaricomycotina</taxon>
        <taxon>Agaricomycetes</taxon>
        <taxon>Agaricomycetidae</taxon>
        <taxon>Agaricales</taxon>
        <taxon>Marasmiineae</taxon>
        <taxon>Mycenaceae</taxon>
        <taxon>Mycena</taxon>
    </lineage>
</organism>
<dbReference type="AlphaFoldDB" id="A0AAD7N8B9"/>